<dbReference type="EMBL" id="CVRI01000054">
    <property type="protein sequence ID" value="CRL00747.1"/>
    <property type="molecule type" value="Genomic_DNA"/>
</dbReference>
<evidence type="ECO:0000313" key="3">
    <source>
        <dbReference type="Proteomes" id="UP000183832"/>
    </source>
</evidence>
<reference evidence="2 3" key="1">
    <citation type="submission" date="2015-04" db="EMBL/GenBank/DDBJ databases">
        <authorList>
            <person name="Syromyatnikov M.Y."/>
            <person name="Popov V.N."/>
        </authorList>
    </citation>
    <scope>NUCLEOTIDE SEQUENCE [LARGE SCALE GENOMIC DNA]</scope>
</reference>
<feature type="region of interest" description="Disordered" evidence="1">
    <location>
        <begin position="54"/>
        <end position="110"/>
    </location>
</feature>
<evidence type="ECO:0000256" key="1">
    <source>
        <dbReference type="SAM" id="MobiDB-lite"/>
    </source>
</evidence>
<evidence type="ECO:0000313" key="2">
    <source>
        <dbReference type="EMBL" id="CRL00747.1"/>
    </source>
</evidence>
<organism evidence="2 3">
    <name type="scientific">Clunio marinus</name>
    <dbReference type="NCBI Taxonomy" id="568069"/>
    <lineage>
        <taxon>Eukaryota</taxon>
        <taxon>Metazoa</taxon>
        <taxon>Ecdysozoa</taxon>
        <taxon>Arthropoda</taxon>
        <taxon>Hexapoda</taxon>
        <taxon>Insecta</taxon>
        <taxon>Pterygota</taxon>
        <taxon>Neoptera</taxon>
        <taxon>Endopterygota</taxon>
        <taxon>Diptera</taxon>
        <taxon>Nematocera</taxon>
        <taxon>Chironomoidea</taxon>
        <taxon>Chironomidae</taxon>
        <taxon>Clunio</taxon>
    </lineage>
</organism>
<proteinExistence type="predicted"/>
<keyword evidence="3" id="KW-1185">Reference proteome</keyword>
<protein>
    <submittedName>
        <fullName evidence="2">CLUMA_CG014003, isoform A</fullName>
    </submittedName>
</protein>
<dbReference type="AlphaFoldDB" id="A0A1J1IKJ0"/>
<feature type="compositionally biased region" description="Polar residues" evidence="1">
    <location>
        <begin position="180"/>
        <end position="189"/>
    </location>
</feature>
<feature type="compositionally biased region" description="Basic and acidic residues" evidence="1">
    <location>
        <begin position="15"/>
        <end position="30"/>
    </location>
</feature>
<feature type="region of interest" description="Disordered" evidence="1">
    <location>
        <begin position="1"/>
        <end position="39"/>
    </location>
</feature>
<name>A0A1J1IKJ0_9DIPT</name>
<dbReference type="Proteomes" id="UP000183832">
    <property type="component" value="Unassembled WGS sequence"/>
</dbReference>
<feature type="region of interest" description="Disordered" evidence="1">
    <location>
        <begin position="179"/>
        <end position="212"/>
    </location>
</feature>
<accession>A0A1J1IKJ0</accession>
<gene>
    <name evidence="2" type="ORF">CLUMA_CG014003</name>
</gene>
<sequence>MEKSPENDLSTSEQEPNKRKGSIENFDEKKRIRQKNAKRGFEIFKNKVISLIDSDHEYDKTKKKKPGKVSEFSDTIIPATPSPPKEKKNNKHKKEFEPKTNIPSKPFGEHHKKMYKGVINAELNKSNSSLLSSPSIMSVSLTSKYRNSLLNATKHSSVHQDNPKPLQETNDKLFDEIKQSNDSNIQENPNPKDDKIENIKNSSQKHSNKENIELSPVKKFVPKKSWSDINLKSIKHLKKNVRNFKAIIEEINKANQKILDFRHELNKSCDSETSGSGKSDNDM</sequence>